<dbReference type="InterPro" id="IPR052076">
    <property type="entry name" value="TRP_cation_channel"/>
</dbReference>
<keyword evidence="9 14" id="KW-0472">Membrane</keyword>
<evidence type="ECO:0000313" key="17">
    <source>
        <dbReference type="Proteomes" id="UP000008068"/>
    </source>
</evidence>
<keyword evidence="17" id="KW-1185">Reference proteome</keyword>
<evidence type="ECO:0000256" key="9">
    <source>
        <dbReference type="ARBA" id="ARBA00023136"/>
    </source>
</evidence>
<dbReference type="FunCoup" id="G0NU29">
    <property type="interactions" value="45"/>
</dbReference>
<feature type="repeat" description="ANK" evidence="12">
    <location>
        <begin position="296"/>
        <end position="328"/>
    </location>
</feature>
<keyword evidence="7 12" id="KW-0040">ANK repeat</keyword>
<evidence type="ECO:0000256" key="8">
    <source>
        <dbReference type="ARBA" id="ARBA00023065"/>
    </source>
</evidence>
<feature type="transmembrane region" description="Helical" evidence="14">
    <location>
        <begin position="696"/>
        <end position="718"/>
    </location>
</feature>
<dbReference type="Pfam" id="PF00023">
    <property type="entry name" value="Ank"/>
    <property type="match status" value="1"/>
</dbReference>
<keyword evidence="10" id="KW-0325">Glycoprotein</keyword>
<feature type="repeat" description="ANK" evidence="12">
    <location>
        <begin position="30"/>
        <end position="62"/>
    </location>
</feature>
<evidence type="ECO:0000256" key="3">
    <source>
        <dbReference type="ARBA" id="ARBA00022606"/>
    </source>
</evidence>
<evidence type="ECO:0000259" key="15">
    <source>
        <dbReference type="Pfam" id="PF00520"/>
    </source>
</evidence>
<evidence type="ECO:0000256" key="2">
    <source>
        <dbReference type="ARBA" id="ARBA00022448"/>
    </source>
</evidence>
<reference evidence="17" key="1">
    <citation type="submission" date="2011-07" db="EMBL/GenBank/DDBJ databases">
        <authorList>
            <consortium name="Caenorhabditis brenneri Sequencing and Analysis Consortium"/>
            <person name="Wilson R.K."/>
        </authorList>
    </citation>
    <scope>NUCLEOTIDE SEQUENCE [LARGE SCALE GENOMIC DNA]</scope>
    <source>
        <strain evidence="17">PB2801</strain>
    </source>
</reference>
<dbReference type="HOGENOM" id="CLU_006750_1_0_1"/>
<dbReference type="EMBL" id="GL379947">
    <property type="protein sequence ID" value="EGT37679.1"/>
    <property type="molecule type" value="Genomic_DNA"/>
</dbReference>
<dbReference type="GO" id="GO:0005216">
    <property type="term" value="F:monoatomic ion channel activity"/>
    <property type="evidence" value="ECO:0007669"/>
    <property type="project" value="InterPro"/>
</dbReference>
<dbReference type="GO" id="GO:1902495">
    <property type="term" value="C:transmembrane transporter complex"/>
    <property type="evidence" value="ECO:0007669"/>
    <property type="project" value="TreeGrafter"/>
</dbReference>
<keyword evidence="5" id="KW-0677">Repeat</keyword>
<protein>
    <recommendedName>
        <fullName evidence="15">Ion transport domain-containing protein</fullName>
    </recommendedName>
</protein>
<feature type="transmembrane region" description="Helical" evidence="14">
    <location>
        <begin position="656"/>
        <end position="676"/>
    </location>
</feature>
<keyword evidence="6 14" id="KW-1133">Transmembrane helix</keyword>
<dbReference type="PROSITE" id="PS50297">
    <property type="entry name" value="ANK_REP_REGION"/>
    <property type="match status" value="4"/>
</dbReference>
<gene>
    <name evidence="16" type="ORF">CAEBREN_30511</name>
</gene>
<dbReference type="PROSITE" id="PS50088">
    <property type="entry name" value="ANK_REPEAT"/>
    <property type="match status" value="5"/>
</dbReference>
<feature type="repeat" description="ANK" evidence="12">
    <location>
        <begin position="328"/>
        <end position="360"/>
    </location>
</feature>
<evidence type="ECO:0000313" key="16">
    <source>
        <dbReference type="EMBL" id="EGT37679.1"/>
    </source>
</evidence>
<name>G0NU29_CAEBE</name>
<dbReference type="eggNOG" id="KOG0510">
    <property type="taxonomic scope" value="Eukaryota"/>
</dbReference>
<keyword evidence="13" id="KW-0175">Coiled coil</keyword>
<dbReference type="PANTHER" id="PTHR47143">
    <property type="entry name" value="TRANSIENT RECEPTOR POTENTIAL CATION CHANNEL PROTEIN PAINLESS"/>
    <property type="match status" value="1"/>
</dbReference>
<evidence type="ECO:0000256" key="6">
    <source>
        <dbReference type="ARBA" id="ARBA00022989"/>
    </source>
</evidence>
<dbReference type="SUPFAM" id="SSF48403">
    <property type="entry name" value="Ankyrin repeat"/>
    <property type="match status" value="1"/>
</dbReference>
<keyword evidence="2" id="KW-0813">Transport</keyword>
<feature type="domain" description="Ion transport" evidence="15">
    <location>
        <begin position="591"/>
        <end position="802"/>
    </location>
</feature>
<dbReference type="OrthoDB" id="1661883at2759"/>
<dbReference type="InterPro" id="IPR005821">
    <property type="entry name" value="Ion_trans_dom"/>
</dbReference>
<dbReference type="InterPro" id="IPR036770">
    <property type="entry name" value="Ankyrin_rpt-contain_sf"/>
</dbReference>
<feature type="repeat" description="ANK" evidence="12">
    <location>
        <begin position="95"/>
        <end position="127"/>
    </location>
</feature>
<organism evidence="17">
    <name type="scientific">Caenorhabditis brenneri</name>
    <name type="common">Nematode worm</name>
    <dbReference type="NCBI Taxonomy" id="135651"/>
    <lineage>
        <taxon>Eukaryota</taxon>
        <taxon>Metazoa</taxon>
        <taxon>Ecdysozoa</taxon>
        <taxon>Nematoda</taxon>
        <taxon>Chromadorea</taxon>
        <taxon>Rhabditida</taxon>
        <taxon>Rhabditina</taxon>
        <taxon>Rhabditomorpha</taxon>
        <taxon>Rhabditoidea</taxon>
        <taxon>Rhabditidae</taxon>
        <taxon>Peloderinae</taxon>
        <taxon>Caenorhabditis</taxon>
    </lineage>
</organism>
<keyword evidence="11" id="KW-0407">Ion channel</keyword>
<comment type="subcellular location">
    <subcellularLocation>
        <location evidence="1">Membrane</location>
        <topology evidence="1">Multi-pass membrane protein</topology>
    </subcellularLocation>
</comment>
<dbReference type="SMART" id="SM00248">
    <property type="entry name" value="ANK"/>
    <property type="match status" value="10"/>
</dbReference>
<dbReference type="Pfam" id="PF00520">
    <property type="entry name" value="Ion_trans"/>
    <property type="match status" value="1"/>
</dbReference>
<accession>G0NU29</accession>
<evidence type="ECO:0000256" key="12">
    <source>
        <dbReference type="PROSITE-ProRule" id="PRU00023"/>
    </source>
</evidence>
<keyword evidence="8" id="KW-0406">Ion transport</keyword>
<keyword evidence="4 14" id="KW-0812">Transmembrane</keyword>
<dbReference type="AlphaFoldDB" id="G0NU29"/>
<feature type="repeat" description="ANK" evidence="12">
    <location>
        <begin position="263"/>
        <end position="295"/>
    </location>
</feature>
<evidence type="ECO:0000256" key="14">
    <source>
        <dbReference type="SAM" id="Phobius"/>
    </source>
</evidence>
<feature type="transmembrane region" description="Helical" evidence="14">
    <location>
        <begin position="535"/>
        <end position="555"/>
    </location>
</feature>
<feature type="transmembrane region" description="Helical" evidence="14">
    <location>
        <begin position="766"/>
        <end position="792"/>
    </location>
</feature>
<evidence type="ECO:0000256" key="7">
    <source>
        <dbReference type="ARBA" id="ARBA00023043"/>
    </source>
</evidence>
<evidence type="ECO:0000256" key="10">
    <source>
        <dbReference type="ARBA" id="ARBA00023180"/>
    </source>
</evidence>
<sequence>MRLAVEGNHPETLTKILEMESKNSQKWMVREKEMIHFAAQKGYLEIIKALIEAGGNKNEPNSEKALPLHVAAKMNQLDCVEYLIEEKSINATDDYGMTPLMMAMSHDSLDCVKYLIDRGADLTVTDKDERTPVYIGAKYNALSSVGYILQYLKNQTVSEREAEDTKRVSSTGRTLRNLNEEEKRTMVNVADRDQNSPMHIVSSNGYLEMMRVRYLLYEHGSVISQVNEDEETALHRAAHCGQTVAVKQLVEWDNRLLLSKDEMGNSALHLAARQGHDATTGVLLMAGADREARNSYQQTPLQVAVECGKLETCQQLVDKGAQIESPSDTKTVLHSAAQYGHETIARYLIQQGVTIDKRDEKGRTALDLACELGKKEVARVLLETYEWESLMTPQDVIPLDRHRNPEHLDRNTPFRILLRKFPDLAVIVMDKCIRRSKEEEDETQCVEYRFDFIDDTYMSRVASDDGEREQLIGYKSPYNDEFKLEKDTQAYSSNYDRIYRNHPLKLMANAEKLSLLSHPLSMALIKYKWNKLGRVMYYSALMIYLIFIISLTEFVRFTKAPYNVENGDGYFHYNYFDENETCPQINVTKPDFFWKRIVQILAICQIVIECFQLYQRKFAYLTNWENWVDCFIYSTALLTVYDFTECSSTSGVRLNWQWLLAALCIFFGWINLLFMIRKMPRFGIFVVMFVDIVKTFFRFFPVFVLFIIAFSSSFYVLFQNRTEFSSVFMAPLKTTVMMIGEFEFAGIFHGDDASHTERMFGSSHTAVAYALFFSFCIIMTILLMNLLVGLAVDDIKGVQEKAELRRLAMQVDLVLQIEASIHIFITKLKKYSTNRYAMFPAGKLHKTGLAGWWSNFRRRFGLTMSNDSDLDEYDYESEITQELRSSLKVQSNQIQNLQQNIDVMYEKQIRLEALIRNLEITQELRSSLKVQSNQIQNLQQNIDVMYEKQIRLEALIRNLAKGLDIGIEVEDIDH</sequence>
<dbReference type="PANTHER" id="PTHR47143:SF1">
    <property type="entry name" value="ION_TRANS DOMAIN-CONTAINING PROTEIN"/>
    <property type="match status" value="1"/>
</dbReference>
<keyword evidence="3" id="KW-0716">Sensory transduction</keyword>
<dbReference type="Pfam" id="PF12796">
    <property type="entry name" value="Ank_2"/>
    <property type="match status" value="3"/>
</dbReference>
<evidence type="ECO:0000256" key="13">
    <source>
        <dbReference type="SAM" id="Coils"/>
    </source>
</evidence>
<dbReference type="InParanoid" id="G0NU29"/>
<feature type="coiled-coil region" evidence="13">
    <location>
        <begin position="880"/>
        <end position="955"/>
    </location>
</feature>
<evidence type="ECO:0000256" key="11">
    <source>
        <dbReference type="ARBA" id="ARBA00023303"/>
    </source>
</evidence>
<proteinExistence type="predicted"/>
<evidence type="ECO:0000256" key="5">
    <source>
        <dbReference type="ARBA" id="ARBA00022737"/>
    </source>
</evidence>
<evidence type="ECO:0000256" key="1">
    <source>
        <dbReference type="ARBA" id="ARBA00004141"/>
    </source>
</evidence>
<dbReference type="STRING" id="135651.G0NU29"/>
<dbReference type="Proteomes" id="UP000008068">
    <property type="component" value="Unassembled WGS sequence"/>
</dbReference>
<dbReference type="InterPro" id="IPR002110">
    <property type="entry name" value="Ankyrin_rpt"/>
</dbReference>
<dbReference type="Gene3D" id="1.25.40.20">
    <property type="entry name" value="Ankyrin repeat-containing domain"/>
    <property type="match status" value="3"/>
</dbReference>
<evidence type="ECO:0000256" key="4">
    <source>
        <dbReference type="ARBA" id="ARBA00022692"/>
    </source>
</evidence>